<proteinExistence type="predicted"/>
<dbReference type="Pfam" id="PF01535">
    <property type="entry name" value="PPR"/>
    <property type="match status" value="1"/>
</dbReference>
<evidence type="ECO:0000256" key="1">
    <source>
        <dbReference type="ARBA" id="ARBA00022737"/>
    </source>
</evidence>
<dbReference type="Gene3D" id="1.25.40.10">
    <property type="entry name" value="Tetratricopeptide repeat domain"/>
    <property type="match status" value="2"/>
</dbReference>
<dbReference type="EMBL" id="CM017872">
    <property type="protein sequence ID" value="KAG1326723.1"/>
    <property type="molecule type" value="Genomic_DNA"/>
</dbReference>
<organism evidence="2 3">
    <name type="scientific">Cocos nucifera</name>
    <name type="common">Coconut palm</name>
    <dbReference type="NCBI Taxonomy" id="13894"/>
    <lineage>
        <taxon>Eukaryota</taxon>
        <taxon>Viridiplantae</taxon>
        <taxon>Streptophyta</taxon>
        <taxon>Embryophyta</taxon>
        <taxon>Tracheophyta</taxon>
        <taxon>Spermatophyta</taxon>
        <taxon>Magnoliopsida</taxon>
        <taxon>Liliopsida</taxon>
        <taxon>Arecaceae</taxon>
        <taxon>Arecoideae</taxon>
        <taxon>Cocoseae</taxon>
        <taxon>Attaleinae</taxon>
        <taxon>Cocos</taxon>
    </lineage>
</organism>
<keyword evidence="3" id="KW-1185">Reference proteome</keyword>
<keyword evidence="1" id="KW-0677">Repeat</keyword>
<comment type="caution">
    <text evidence="2">The sequence shown here is derived from an EMBL/GenBank/DDBJ whole genome shotgun (WGS) entry which is preliminary data.</text>
</comment>
<protein>
    <submittedName>
        <fullName evidence="2">Putative Pentatricopeptide repeat-containing protein, mitochondrial</fullName>
    </submittedName>
</protein>
<name>A0A8K0HUR7_COCNU</name>
<sequence>MCNQICKILREEDESSEIIQKKLEDLRVSLSSGLVVAVLERISSYPKKAPMFFQWVEEDRSFIIDGRVYNAMARVLGREDCIEELRDVLHKIRNGRHQLEPETYIKLLERFLNGKMIAEAVNLREFVLDCSEKPSPQDFVLLLRKIVVNKDPELNLITRVVRTFINAGNSVKGSVFGTVLKSLSSVGKLGECDKILKAMEEGGFVADSFVHDRVVVGVVNGGRLDDALEYLDIVERSGIVWIPRHGHL</sequence>
<dbReference type="InterPro" id="IPR002885">
    <property type="entry name" value="PPR_rpt"/>
</dbReference>
<reference evidence="2" key="2">
    <citation type="submission" date="2019-07" db="EMBL/GenBank/DDBJ databases">
        <authorList>
            <person name="Yang Y."/>
            <person name="Bocs S."/>
            <person name="Baudouin L."/>
        </authorList>
    </citation>
    <scope>NUCLEOTIDE SEQUENCE</scope>
    <source>
        <tissue evidence="2">Spear leaf of Hainan Tall coconut</tissue>
    </source>
</reference>
<dbReference type="PANTHER" id="PTHR47003:SF3">
    <property type="entry name" value="SMALL RIBOSOMAL SUBUNIT PROTEIN MS81 (RPPR8)"/>
    <property type="match status" value="1"/>
</dbReference>
<dbReference type="Proteomes" id="UP000797356">
    <property type="component" value="Chromosome 1"/>
</dbReference>
<dbReference type="InterPro" id="IPR044578">
    <property type="entry name" value="BIR6-like"/>
</dbReference>
<dbReference type="AlphaFoldDB" id="A0A8K0HUR7"/>
<dbReference type="PANTHER" id="PTHR47003">
    <property type="entry name" value="OS01G0970900 PROTEIN"/>
    <property type="match status" value="1"/>
</dbReference>
<accession>A0A8K0HUR7</accession>
<dbReference type="InterPro" id="IPR011990">
    <property type="entry name" value="TPR-like_helical_dom_sf"/>
</dbReference>
<evidence type="ECO:0000313" key="3">
    <source>
        <dbReference type="Proteomes" id="UP000797356"/>
    </source>
</evidence>
<reference evidence="2" key="1">
    <citation type="journal article" date="2017" name="Gigascience">
        <title>The genome draft of coconut (Cocos nucifera).</title>
        <authorList>
            <person name="Xiao Y."/>
            <person name="Xu P."/>
            <person name="Fan H."/>
            <person name="Baudouin L."/>
            <person name="Xia W."/>
            <person name="Bocs S."/>
            <person name="Xu J."/>
            <person name="Li Q."/>
            <person name="Guo A."/>
            <person name="Zhou L."/>
            <person name="Li J."/>
            <person name="Wu Y."/>
            <person name="Ma Z."/>
            <person name="Armero A."/>
            <person name="Issali A.E."/>
            <person name="Liu N."/>
            <person name="Peng M."/>
            <person name="Yang Y."/>
        </authorList>
    </citation>
    <scope>NUCLEOTIDE SEQUENCE</scope>
    <source>
        <tissue evidence="2">Spear leaf of Hainan Tall coconut</tissue>
    </source>
</reference>
<evidence type="ECO:0000313" key="2">
    <source>
        <dbReference type="EMBL" id="KAG1326723.1"/>
    </source>
</evidence>
<gene>
    <name evidence="2" type="ORF">COCNU_01G006570</name>
</gene>
<dbReference type="GO" id="GO:0008380">
    <property type="term" value="P:RNA splicing"/>
    <property type="evidence" value="ECO:0007669"/>
    <property type="project" value="InterPro"/>
</dbReference>
<dbReference type="OrthoDB" id="777957at2759"/>